<dbReference type="Proteomes" id="UP000887568">
    <property type="component" value="Unplaced"/>
</dbReference>
<dbReference type="GeneID" id="119737909"/>
<proteinExistence type="predicted"/>
<feature type="region of interest" description="Disordered" evidence="1">
    <location>
        <begin position="816"/>
        <end position="910"/>
    </location>
</feature>
<feature type="compositionally biased region" description="Low complexity" evidence="1">
    <location>
        <begin position="825"/>
        <end position="840"/>
    </location>
</feature>
<feature type="compositionally biased region" description="Low complexity" evidence="1">
    <location>
        <begin position="349"/>
        <end position="363"/>
    </location>
</feature>
<evidence type="ECO:0000256" key="1">
    <source>
        <dbReference type="SAM" id="MobiDB-lite"/>
    </source>
</evidence>
<feature type="compositionally biased region" description="Basic and acidic residues" evidence="1">
    <location>
        <begin position="508"/>
        <end position="521"/>
    </location>
</feature>
<feature type="region of interest" description="Disordered" evidence="1">
    <location>
        <begin position="508"/>
        <end position="530"/>
    </location>
</feature>
<reference evidence="2" key="1">
    <citation type="submission" date="2022-11" db="UniProtKB">
        <authorList>
            <consortium name="EnsemblMetazoa"/>
        </authorList>
    </citation>
    <scope>IDENTIFICATION</scope>
</reference>
<feature type="compositionally biased region" description="Basic and acidic residues" evidence="1">
    <location>
        <begin position="212"/>
        <end position="221"/>
    </location>
</feature>
<dbReference type="PANTHER" id="PTHR35079">
    <property type="entry name" value="LUNG ADENOMA SUSCEPTIBILITY PROTEIN 2"/>
    <property type="match status" value="1"/>
</dbReference>
<feature type="compositionally biased region" description="Polar residues" evidence="1">
    <location>
        <begin position="1"/>
        <end position="12"/>
    </location>
</feature>
<feature type="region of interest" description="Disordered" evidence="1">
    <location>
        <begin position="212"/>
        <end position="369"/>
    </location>
</feature>
<evidence type="ECO:0000313" key="3">
    <source>
        <dbReference type="Proteomes" id="UP000887568"/>
    </source>
</evidence>
<feature type="compositionally biased region" description="Polar residues" evidence="1">
    <location>
        <begin position="20"/>
        <end position="38"/>
    </location>
</feature>
<feature type="region of interest" description="Disordered" evidence="1">
    <location>
        <begin position="690"/>
        <end position="723"/>
    </location>
</feature>
<dbReference type="InterPro" id="IPR052679">
    <property type="entry name" value="Cell_Prolif_Regulator"/>
</dbReference>
<keyword evidence="3" id="KW-1185">Reference proteome</keyword>
<dbReference type="AlphaFoldDB" id="A0A914AY93"/>
<feature type="compositionally biased region" description="Basic and acidic residues" evidence="1">
    <location>
        <begin position="321"/>
        <end position="338"/>
    </location>
</feature>
<feature type="compositionally biased region" description="Polar residues" evidence="1">
    <location>
        <begin position="894"/>
        <end position="910"/>
    </location>
</feature>
<feature type="region of interest" description="Disordered" evidence="1">
    <location>
        <begin position="404"/>
        <end position="471"/>
    </location>
</feature>
<feature type="compositionally biased region" description="Polar residues" evidence="1">
    <location>
        <begin position="427"/>
        <end position="444"/>
    </location>
</feature>
<feature type="region of interest" description="Disordered" evidence="1">
    <location>
        <begin position="1"/>
        <end position="38"/>
    </location>
</feature>
<feature type="compositionally biased region" description="Polar residues" evidence="1">
    <location>
        <begin position="275"/>
        <end position="294"/>
    </location>
</feature>
<feature type="compositionally biased region" description="Basic and acidic residues" evidence="1">
    <location>
        <begin position="705"/>
        <end position="721"/>
    </location>
</feature>
<name>A0A914AY93_PATMI</name>
<accession>A0A914AY93</accession>
<sequence length="910" mass="100014">MAYNQPSPTASRKSPRSRSLHNSTFLSQSGLNDTLHSTQSLSGRSSIMTYKSTQYPSASAALAAYISDFEGAHPLSKTYHRTVEDLLTPRSVLLRTVDRSLDTGVRDTRAEWRRYVSKKLLDESYSEMVQADLEREKAQSLIESTRHLTSDLSPLPGSSVVTEMESEVSVSTDALLLAPPYPPIRHPPPPRPKDFIPRESLTLKTEALRRIENRRLEERRMQSSRRQGLAAGRSQAEASSRLKPGHVPQFPSDISPVKKLATSSVPSVGRKGHLVNNSGRSPKFENLTNLQTRRSPFKDGSGVGVAPGLQEDQNLSGGSPGDERNPLRRQNLHTDGRRPPPSWIQDLEGSGISGLISGPHPGGRAPPSWIQELDASQLTSLPSRAHAGGRAPPSWIQDLEASGISSRVKSKTQDQRDGGRPPPSWIQDLNSTFTSGIHGSNTTAKHPEYLATHTLGRGRLSTQNRDPLRRSNSASDLITSAVFHDVTATNQPPGLTVRDFDYSEHISRSLEKERLPEDSKRGPTSSRTVKFSENAKPKKTYSYTTDDLISASPTGKVFHLPQRTSRGQYSANAFSNKYSHSNSRHHTLYDDRLASKRSLGAARELFQHEANSARGDAIDLLSSTPKHSVDFDPNFARRSVNGHASKGLTPHSDGGYSVDTFARKMEQTFDDVDGEREDALLERAEKVLDAARASRGKPNPSLTRHHFEESDRREDADRHDNSLLTEEILDGDRPWERNLPTYKPVNPALDSSQDKPHHQQDIVTQFLEDCLRSTSEVKPKLTGGSQPGPVEALKNMLFTLQGMDPDTQSIANDAALVSEKEERQTSSSTETSTSSLLRSKNTVGLANARKQVTDKDTTSSSGSGTNFDEAPGGKSLQRAMEHLSRLKVLVNGGSCHNSHPSSTNAQVMSK</sequence>
<dbReference type="EnsemblMetazoa" id="XM_038212561.1">
    <property type="protein sequence ID" value="XP_038068489.1"/>
    <property type="gene ID" value="LOC119737909"/>
</dbReference>
<dbReference type="OrthoDB" id="10063225at2759"/>
<protein>
    <submittedName>
        <fullName evidence="2">Uncharacterized protein</fullName>
    </submittedName>
</protein>
<evidence type="ECO:0000313" key="2">
    <source>
        <dbReference type="EnsemblMetazoa" id="XP_038068489.1"/>
    </source>
</evidence>
<organism evidence="2 3">
    <name type="scientific">Patiria miniata</name>
    <name type="common">Bat star</name>
    <name type="synonym">Asterina miniata</name>
    <dbReference type="NCBI Taxonomy" id="46514"/>
    <lineage>
        <taxon>Eukaryota</taxon>
        <taxon>Metazoa</taxon>
        <taxon>Echinodermata</taxon>
        <taxon>Eleutherozoa</taxon>
        <taxon>Asterozoa</taxon>
        <taxon>Asteroidea</taxon>
        <taxon>Valvatacea</taxon>
        <taxon>Valvatida</taxon>
        <taxon>Asterinidae</taxon>
        <taxon>Patiria</taxon>
    </lineage>
</organism>
<feature type="compositionally biased region" description="Polar residues" evidence="1">
    <location>
        <begin position="460"/>
        <end position="471"/>
    </location>
</feature>
<dbReference type="RefSeq" id="XP_038068489.1">
    <property type="nucleotide sequence ID" value="XM_038212561.1"/>
</dbReference>
<dbReference type="PANTHER" id="PTHR35079:SF1">
    <property type="entry name" value="LUNG ADENOMA SUSCEPTIBILITY PROTEIN 2"/>
    <property type="match status" value="1"/>
</dbReference>